<protein>
    <recommendedName>
        <fullName evidence="4">TM2 domain-containing protein</fullName>
    </recommendedName>
</protein>
<evidence type="ECO:0000313" key="3">
    <source>
        <dbReference type="Proteomes" id="UP000275394"/>
    </source>
</evidence>
<keyword evidence="1" id="KW-0472">Membrane</keyword>
<dbReference type="RefSeq" id="WP_123711270.1">
    <property type="nucleotide sequence ID" value="NZ_RKHR01000003.1"/>
</dbReference>
<organism evidence="2 3">
    <name type="scientific">Sinobacterium caligoides</name>
    <dbReference type="NCBI Taxonomy" id="933926"/>
    <lineage>
        <taxon>Bacteria</taxon>
        <taxon>Pseudomonadati</taxon>
        <taxon>Pseudomonadota</taxon>
        <taxon>Gammaproteobacteria</taxon>
        <taxon>Cellvibrionales</taxon>
        <taxon>Spongiibacteraceae</taxon>
        <taxon>Sinobacterium</taxon>
    </lineage>
</organism>
<comment type="caution">
    <text evidence="2">The sequence shown here is derived from an EMBL/GenBank/DDBJ whole genome shotgun (WGS) entry which is preliminary data.</text>
</comment>
<gene>
    <name evidence="2" type="ORF">EDC56_0884</name>
</gene>
<keyword evidence="1" id="KW-0812">Transmembrane</keyword>
<name>A0A3N2DZU3_9GAMM</name>
<keyword evidence="3" id="KW-1185">Reference proteome</keyword>
<evidence type="ECO:0008006" key="4">
    <source>
        <dbReference type="Google" id="ProtNLM"/>
    </source>
</evidence>
<accession>A0A3N2DZU3</accession>
<sequence>MNKSTKSLLFSILLFPGSGYFVVEQKLKGILACSGVIIAITILFQQVMALALPIAEKVTLGEAPLDPELIRNMLQQSMQDNGTALLSAASWFIFAVWIISSIDCFRLGKKIDQLSNN</sequence>
<keyword evidence="1" id="KW-1133">Transmembrane helix</keyword>
<feature type="transmembrane region" description="Helical" evidence="1">
    <location>
        <begin position="81"/>
        <end position="100"/>
    </location>
</feature>
<dbReference type="Proteomes" id="UP000275394">
    <property type="component" value="Unassembled WGS sequence"/>
</dbReference>
<proteinExistence type="predicted"/>
<dbReference type="EMBL" id="RKHR01000003">
    <property type="protein sequence ID" value="ROS05354.1"/>
    <property type="molecule type" value="Genomic_DNA"/>
</dbReference>
<dbReference type="AlphaFoldDB" id="A0A3N2DZU3"/>
<evidence type="ECO:0000313" key="2">
    <source>
        <dbReference type="EMBL" id="ROS05354.1"/>
    </source>
</evidence>
<feature type="transmembrane region" description="Helical" evidence="1">
    <location>
        <begin position="29"/>
        <end position="52"/>
    </location>
</feature>
<evidence type="ECO:0000256" key="1">
    <source>
        <dbReference type="SAM" id="Phobius"/>
    </source>
</evidence>
<reference evidence="2 3" key="1">
    <citation type="submission" date="2018-11" db="EMBL/GenBank/DDBJ databases">
        <title>Genomic Encyclopedia of Type Strains, Phase IV (KMG-IV): sequencing the most valuable type-strain genomes for metagenomic binning, comparative biology and taxonomic classification.</title>
        <authorList>
            <person name="Goeker M."/>
        </authorList>
    </citation>
    <scope>NUCLEOTIDE SEQUENCE [LARGE SCALE GENOMIC DNA]</scope>
    <source>
        <strain evidence="2 3">DSM 100316</strain>
    </source>
</reference>
<dbReference type="OrthoDB" id="8704084at2"/>